<protein>
    <submittedName>
        <fullName evidence="1">Uncharacterized protein</fullName>
    </submittedName>
</protein>
<dbReference type="EMBL" id="LUEZ02000227">
    <property type="protein sequence ID" value="RDB15022.1"/>
    <property type="molecule type" value="Genomic_DNA"/>
</dbReference>
<reference evidence="1" key="1">
    <citation type="submission" date="2018-04" db="EMBL/GenBank/DDBJ databases">
        <title>Whole genome sequencing of Hypsizygus marmoreus.</title>
        <authorList>
            <person name="Choi I.-G."/>
            <person name="Min B."/>
            <person name="Kim J.-G."/>
            <person name="Kim S."/>
            <person name="Oh Y.-L."/>
            <person name="Kong W.-S."/>
            <person name="Park H."/>
            <person name="Jeong J."/>
            <person name="Song E.-S."/>
        </authorList>
    </citation>
    <scope>NUCLEOTIDE SEQUENCE [LARGE SCALE GENOMIC DNA]</scope>
    <source>
        <strain evidence="1">51987-8</strain>
    </source>
</reference>
<dbReference type="Proteomes" id="UP000076154">
    <property type="component" value="Unassembled WGS sequence"/>
</dbReference>
<dbReference type="InParanoid" id="A0A369J0V9"/>
<comment type="caution">
    <text evidence="1">The sequence shown here is derived from an EMBL/GenBank/DDBJ whole genome shotgun (WGS) entry which is preliminary data.</text>
</comment>
<sequence length="50" mass="5696">MDLTEMTFNFEGPWSNAIDFPRTSFSGFLTRTRARGLINFTTDLLSFTAT</sequence>
<accession>A0A369J0V9</accession>
<gene>
    <name evidence="1" type="ORF">Hypma_005483</name>
</gene>
<keyword evidence="2" id="KW-1185">Reference proteome</keyword>
<evidence type="ECO:0000313" key="1">
    <source>
        <dbReference type="EMBL" id="RDB15022.1"/>
    </source>
</evidence>
<proteinExistence type="predicted"/>
<organism evidence="1 2">
    <name type="scientific">Hypsizygus marmoreus</name>
    <name type="common">White beech mushroom</name>
    <name type="synonym">Agaricus marmoreus</name>
    <dbReference type="NCBI Taxonomy" id="39966"/>
    <lineage>
        <taxon>Eukaryota</taxon>
        <taxon>Fungi</taxon>
        <taxon>Dikarya</taxon>
        <taxon>Basidiomycota</taxon>
        <taxon>Agaricomycotina</taxon>
        <taxon>Agaricomycetes</taxon>
        <taxon>Agaricomycetidae</taxon>
        <taxon>Agaricales</taxon>
        <taxon>Tricholomatineae</taxon>
        <taxon>Lyophyllaceae</taxon>
        <taxon>Hypsizygus</taxon>
    </lineage>
</organism>
<evidence type="ECO:0000313" key="2">
    <source>
        <dbReference type="Proteomes" id="UP000076154"/>
    </source>
</evidence>
<dbReference type="AlphaFoldDB" id="A0A369J0V9"/>
<feature type="non-terminal residue" evidence="1">
    <location>
        <position position="50"/>
    </location>
</feature>
<name>A0A369J0V9_HYPMA</name>